<evidence type="ECO:0008006" key="3">
    <source>
        <dbReference type="Google" id="ProtNLM"/>
    </source>
</evidence>
<dbReference type="RefSeq" id="WP_084574554.1">
    <property type="nucleotide sequence ID" value="NZ_CP155572.1"/>
</dbReference>
<dbReference type="CDD" id="cd10936">
    <property type="entry name" value="CE4_DAC2"/>
    <property type="match status" value="1"/>
</dbReference>
<accession>A0A1W1ZF82</accession>
<dbReference type="InterPro" id="IPR011330">
    <property type="entry name" value="Glyco_hydro/deAcase_b/a-brl"/>
</dbReference>
<sequence length="402" mass="43628">MAKKSNNFKWILALVAIFAAIIFYQTGHPPEKSPAQPGPGYNMEKTGAGVVLDFTETARKIHAAVDTGLTNTKLTPKEVKESTREVPRKGIEGVIRWHTRSLSIVLPENTAPEALEQSLAPLVGKAGGKVIGIEPDQYNGVSAVRIDIGIKDILNSEPLTLVTDRIYIVKDKGALPPKPKVESKPGDMAIVIDDFGYTREPIAGYVDMGRPITFAVLPYRQYSNEAASKALSAGHLVMLHLPLEPLSAAEEVEPTVITVNMTDEEIKQTVEKAIASVPGVKGVNNHQGSKATADRRVMKTVLGVIKSNNLFFVDSRTNGKTVAAEVSRQLGLRTGENELFIDNSPDVDLIKKQLRKAVDMAHKNGSVTVIGHARPNTVIAVREMIPEIEAAGIRLVYVNQLL</sequence>
<dbReference type="GO" id="GO:0005975">
    <property type="term" value="P:carbohydrate metabolic process"/>
    <property type="evidence" value="ECO:0007669"/>
    <property type="project" value="InterPro"/>
</dbReference>
<evidence type="ECO:0000313" key="1">
    <source>
        <dbReference type="EMBL" id="SMC46688.1"/>
    </source>
</evidence>
<dbReference type="EMBL" id="FWXI01000003">
    <property type="protein sequence ID" value="SMC46688.1"/>
    <property type="molecule type" value="Genomic_DNA"/>
</dbReference>
<protein>
    <recommendedName>
        <fullName evidence="3">Divergent polysaccharide deacetylase</fullName>
    </recommendedName>
</protein>
<keyword evidence="2" id="KW-1185">Reference proteome</keyword>
<name>A0A1W1ZF82_9FIRM</name>
<dbReference type="PANTHER" id="PTHR30105:SF2">
    <property type="entry name" value="DIVERGENT POLYSACCHARIDE DEACETYLASE SUPERFAMILY"/>
    <property type="match status" value="1"/>
</dbReference>
<dbReference type="Pfam" id="PF04748">
    <property type="entry name" value="Polysacc_deac_2"/>
    <property type="match status" value="1"/>
</dbReference>
<evidence type="ECO:0000313" key="2">
    <source>
        <dbReference type="Proteomes" id="UP000192738"/>
    </source>
</evidence>
<dbReference type="AlphaFoldDB" id="A0A1W1ZF82"/>
<organism evidence="1 2">
    <name type="scientific">Sporomusa malonica</name>
    <dbReference type="NCBI Taxonomy" id="112901"/>
    <lineage>
        <taxon>Bacteria</taxon>
        <taxon>Bacillati</taxon>
        <taxon>Bacillota</taxon>
        <taxon>Negativicutes</taxon>
        <taxon>Selenomonadales</taxon>
        <taxon>Sporomusaceae</taxon>
        <taxon>Sporomusa</taxon>
    </lineage>
</organism>
<reference evidence="1 2" key="1">
    <citation type="submission" date="2017-04" db="EMBL/GenBank/DDBJ databases">
        <authorList>
            <person name="Afonso C.L."/>
            <person name="Miller P.J."/>
            <person name="Scott M.A."/>
            <person name="Spackman E."/>
            <person name="Goraichik I."/>
            <person name="Dimitrov K.M."/>
            <person name="Suarez D.L."/>
            <person name="Swayne D.E."/>
        </authorList>
    </citation>
    <scope>NUCLEOTIDE SEQUENCE [LARGE SCALE GENOMIC DNA]</scope>
    <source>
        <strain evidence="1 2">DSM 5090</strain>
    </source>
</reference>
<dbReference type="Proteomes" id="UP000192738">
    <property type="component" value="Unassembled WGS sequence"/>
</dbReference>
<gene>
    <name evidence="1" type="ORF">SAMN04488500_103225</name>
</gene>
<dbReference type="OrthoDB" id="9784811at2"/>
<dbReference type="PANTHER" id="PTHR30105">
    <property type="entry name" value="UNCHARACTERIZED YIBQ-RELATED"/>
    <property type="match status" value="1"/>
</dbReference>
<dbReference type="SUPFAM" id="SSF88713">
    <property type="entry name" value="Glycoside hydrolase/deacetylase"/>
    <property type="match status" value="1"/>
</dbReference>
<dbReference type="STRING" id="112901.SAMN04488500_103225"/>
<dbReference type="Gene3D" id="3.20.20.370">
    <property type="entry name" value="Glycoside hydrolase/deacetylase"/>
    <property type="match status" value="1"/>
</dbReference>
<proteinExistence type="predicted"/>
<dbReference type="InterPro" id="IPR006837">
    <property type="entry name" value="Divergent_DAC"/>
</dbReference>